<keyword evidence="4" id="KW-0406">Ion transport</keyword>
<dbReference type="PROSITE" id="PS50983">
    <property type="entry name" value="FE_B12_PBP"/>
    <property type="match status" value="1"/>
</dbReference>
<feature type="domain" description="Fe/B12 periplasmic-binding" evidence="6">
    <location>
        <begin position="31"/>
        <end position="296"/>
    </location>
</feature>
<organism evidence="7 8">
    <name type="scientific">Symbiopectobacterium purcellii</name>
    <dbReference type="NCBI Taxonomy" id="2871826"/>
    <lineage>
        <taxon>Bacteria</taxon>
        <taxon>Pseudomonadati</taxon>
        <taxon>Pseudomonadota</taxon>
        <taxon>Gammaproteobacteria</taxon>
        <taxon>Enterobacterales</taxon>
        <taxon>Enterobacteriaceae</taxon>
    </lineage>
</organism>
<dbReference type="Pfam" id="PF01497">
    <property type="entry name" value="Peripla_BP_2"/>
    <property type="match status" value="1"/>
</dbReference>
<keyword evidence="8" id="KW-1185">Reference proteome</keyword>
<proteinExistence type="inferred from homology"/>
<evidence type="ECO:0000256" key="3">
    <source>
        <dbReference type="ARBA" id="ARBA00022448"/>
    </source>
</evidence>
<dbReference type="PANTHER" id="PTHR30532:SF21">
    <property type="entry name" value="SIDEROPHORE-BINDING LIPOPROTEIN YFIY-RELATED"/>
    <property type="match status" value="1"/>
</dbReference>
<accession>A0ABX9AVG2</accession>
<evidence type="ECO:0000256" key="1">
    <source>
        <dbReference type="ARBA" id="ARBA00004196"/>
    </source>
</evidence>
<dbReference type="CDD" id="cd01146">
    <property type="entry name" value="FhuD"/>
    <property type="match status" value="1"/>
</dbReference>
<sequence>MLFLSLQGTTGWARQVSHALGVTVINGQPKRVVTLFQGATDTAVALGITPVGVVDSWIEKPTYRYLRSALGDVPHVGLETQPNLEAIALLKPDLIIASRFRHERVYTLLSQIAPTVAMEDVFEFKRTVQLMGQALGRETQAQGLLTAWQARVSVLRDRLRAHYGSQWPLRVSLIEFRDDHIRQYLARSFAGSVLSEVGFIWPETQADSLSVMRKLSTPESLPVLDADLFFVFMRSEKPAVTQLYRTWTAHPLWQRLIAPQREHVYTVDSVAWSLSGGILGANRILDEIAQRLLPVETTP</sequence>
<gene>
    <name evidence="7" type="ORF">K6K13_07810</name>
</gene>
<name>A0ABX9AVG2_9ENTR</name>
<evidence type="ECO:0000313" key="8">
    <source>
        <dbReference type="Proteomes" id="UP000825886"/>
    </source>
</evidence>
<evidence type="ECO:0000259" key="6">
    <source>
        <dbReference type="PROSITE" id="PS50983"/>
    </source>
</evidence>
<dbReference type="InterPro" id="IPR002491">
    <property type="entry name" value="ABC_transptr_periplasmic_BD"/>
</dbReference>
<reference evidence="7 8" key="1">
    <citation type="submission" date="2021-08" db="EMBL/GenBank/DDBJ databases">
        <title>Culture and genomic analysis of Symbiopectobacterium purcellii sp. nov. gen. nov., isolated from the leafhopper Empoasca decipiens.</title>
        <authorList>
            <person name="Nadal-Jimenez P."/>
            <person name="Siozios S."/>
            <person name="Halliday N."/>
            <person name="Camara M."/>
            <person name="Hurst G.D.D."/>
        </authorList>
    </citation>
    <scope>NUCLEOTIDE SEQUENCE [LARGE SCALE GENOMIC DNA]</scope>
    <source>
        <strain evidence="7 8">SyEd1</strain>
    </source>
</reference>
<dbReference type="InterPro" id="IPR051313">
    <property type="entry name" value="Bact_iron-sidero_bind"/>
</dbReference>
<keyword evidence="5" id="KW-0732">Signal</keyword>
<evidence type="ECO:0000256" key="5">
    <source>
        <dbReference type="ARBA" id="ARBA00022729"/>
    </source>
</evidence>
<dbReference type="Proteomes" id="UP000825886">
    <property type="component" value="Chromosome"/>
</dbReference>
<evidence type="ECO:0000256" key="4">
    <source>
        <dbReference type="ARBA" id="ARBA00022496"/>
    </source>
</evidence>
<dbReference type="Gene3D" id="3.40.50.1980">
    <property type="entry name" value="Nitrogenase molybdenum iron protein domain"/>
    <property type="match status" value="2"/>
</dbReference>
<dbReference type="PANTHER" id="PTHR30532">
    <property type="entry name" value="IRON III DICITRATE-BINDING PERIPLASMIC PROTEIN"/>
    <property type="match status" value="1"/>
</dbReference>
<comment type="similarity">
    <text evidence="2">Belongs to the bacterial solute-binding protein 8 family.</text>
</comment>
<evidence type="ECO:0000313" key="7">
    <source>
        <dbReference type="EMBL" id="QZN97986.1"/>
    </source>
</evidence>
<dbReference type="SUPFAM" id="SSF53807">
    <property type="entry name" value="Helical backbone' metal receptor"/>
    <property type="match status" value="1"/>
</dbReference>
<keyword evidence="4" id="KW-0410">Iron transport</keyword>
<protein>
    <submittedName>
        <fullName evidence="7">Iron-siderophore ABC transporter substrate-binding protein</fullName>
    </submittedName>
</protein>
<dbReference type="EMBL" id="CP081864">
    <property type="protein sequence ID" value="QZN97986.1"/>
    <property type="molecule type" value="Genomic_DNA"/>
</dbReference>
<evidence type="ECO:0000256" key="2">
    <source>
        <dbReference type="ARBA" id="ARBA00008814"/>
    </source>
</evidence>
<keyword evidence="4" id="KW-0408">Iron</keyword>
<keyword evidence="3" id="KW-0813">Transport</keyword>
<comment type="subcellular location">
    <subcellularLocation>
        <location evidence="1">Cell envelope</location>
    </subcellularLocation>
</comment>